<dbReference type="PANTHER" id="PTHR46656">
    <property type="entry name" value="PUTATIVE-RELATED"/>
    <property type="match status" value="1"/>
</dbReference>
<keyword evidence="2" id="KW-1185">Reference proteome</keyword>
<reference evidence="1 2" key="1">
    <citation type="submission" date="2020-08" db="EMBL/GenBank/DDBJ databases">
        <title>A Genomic Blueprint of the Chicken Gut Microbiome.</title>
        <authorList>
            <person name="Gilroy R."/>
            <person name="Ravi A."/>
            <person name="Getino M."/>
            <person name="Pursley I."/>
            <person name="Horton D.L."/>
            <person name="Alikhan N.-F."/>
            <person name="Baker D."/>
            <person name="Gharbi K."/>
            <person name="Hall N."/>
            <person name="Watson M."/>
            <person name="Adriaenssens E.M."/>
            <person name="Foster-Nyarko E."/>
            <person name="Jarju S."/>
            <person name="Secka A."/>
            <person name="Antonio M."/>
            <person name="Oren A."/>
            <person name="Chaudhuri R."/>
            <person name="La Ragione R.M."/>
            <person name="Hildebrand F."/>
            <person name="Pallen M.J."/>
        </authorList>
    </citation>
    <scope>NUCLEOTIDE SEQUENCE [LARGE SCALE GENOMIC DNA]</scope>
    <source>
        <strain evidence="1 2">Sa5BUN4</strain>
    </source>
</reference>
<protein>
    <submittedName>
        <fullName evidence="1">Glycosyltransferase family 4 protein</fullName>
    </submittedName>
</protein>
<dbReference type="EMBL" id="JACSQS010000016">
    <property type="protein sequence ID" value="MBD7955311.1"/>
    <property type="molecule type" value="Genomic_DNA"/>
</dbReference>
<comment type="caution">
    <text evidence="1">The sequence shown here is derived from an EMBL/GenBank/DDBJ whole genome shotgun (WGS) entry which is preliminary data.</text>
</comment>
<dbReference type="SUPFAM" id="SSF53756">
    <property type="entry name" value="UDP-Glycosyltransferase/glycogen phosphorylase"/>
    <property type="match status" value="1"/>
</dbReference>
<name>A0A8X8FWW9_9GAMM</name>
<dbReference type="Pfam" id="PF13692">
    <property type="entry name" value="Glyco_trans_1_4"/>
    <property type="match status" value="1"/>
</dbReference>
<dbReference type="RefSeq" id="WP_191771330.1">
    <property type="nucleotide sequence ID" value="NZ_JACSQS010000016.1"/>
</dbReference>
<sequence>MSNEADRLTHRQGARPGLHLLNLSAWIRGQRVLQLVYRQLPPRWRNWASSLLASRASASARFPRTPRWDLSPDRLAHDSVKMPPHVGGPGLNLLGYMRGQFGLAESARLYARALIDSGADVALYDIDLALPHGWEDTSLDAWIGTVVPHEISIIFVNPDYLKPALEQIGEARLRGRYLVACWFWELEKIPDEWLDALALVDEIMVASKFVEDAFRRVTEKPVLRVPLPLSALPDSGLQRQDFGLEEGKFTFLATFDFNSWIERKNPLAVLSAFRAAFPADRDDVRLLVKSSNGFRHPDKFRALLSAGEGDDRIIIRDDVIDRAHLNALQRCCDAYVSLHRAEGFGLGLAECMALGKPVIATGWSGNLEFMDSESALLVGFRRIPVRDGDYPHPDGAEWAEADVGAASAAMRKLADDPVAATRLGARARTAVLARLSPENAARIILNRVREIKEEMNYAGENHG</sequence>
<evidence type="ECO:0000313" key="2">
    <source>
        <dbReference type="Proteomes" id="UP000636938"/>
    </source>
</evidence>
<dbReference type="Proteomes" id="UP000636938">
    <property type="component" value="Unassembled WGS sequence"/>
</dbReference>
<dbReference type="Gene3D" id="3.40.50.2000">
    <property type="entry name" value="Glycogen Phosphorylase B"/>
    <property type="match status" value="1"/>
</dbReference>
<evidence type="ECO:0000313" key="1">
    <source>
        <dbReference type="EMBL" id="MBD7955311.1"/>
    </source>
</evidence>
<dbReference type="AlphaFoldDB" id="A0A8X8FWW9"/>
<dbReference type="PANTHER" id="PTHR46656:SF3">
    <property type="entry name" value="PUTATIVE-RELATED"/>
    <property type="match status" value="1"/>
</dbReference>
<dbReference type="CDD" id="cd03801">
    <property type="entry name" value="GT4_PimA-like"/>
    <property type="match status" value="1"/>
</dbReference>
<proteinExistence type="predicted"/>
<accession>A0A8X8FWW9</accession>
<organism evidence="1 2">
    <name type="scientific">Stenotrophomonas lacuserhaii</name>
    <dbReference type="NCBI Taxonomy" id="2760084"/>
    <lineage>
        <taxon>Bacteria</taxon>
        <taxon>Pseudomonadati</taxon>
        <taxon>Pseudomonadota</taxon>
        <taxon>Gammaproteobacteria</taxon>
        <taxon>Lysobacterales</taxon>
        <taxon>Lysobacteraceae</taxon>
        <taxon>Stenotrophomonas</taxon>
    </lineage>
</organism>
<gene>
    <name evidence="1" type="ORF">H9654_13990</name>
</gene>